<evidence type="ECO:0000256" key="2">
    <source>
        <dbReference type="PIRSR" id="PIRSR601310-3"/>
    </source>
</evidence>
<dbReference type="CDD" id="cd01276">
    <property type="entry name" value="PKCI_related"/>
    <property type="match status" value="1"/>
</dbReference>
<dbReference type="PROSITE" id="PS00892">
    <property type="entry name" value="HIT_1"/>
    <property type="match status" value="1"/>
</dbReference>
<dbReference type="PROSITE" id="PS51084">
    <property type="entry name" value="HIT_2"/>
    <property type="match status" value="1"/>
</dbReference>
<dbReference type="PRINTS" id="PR00332">
    <property type="entry name" value="HISTRIAD"/>
</dbReference>
<evidence type="ECO:0000313" key="5">
    <source>
        <dbReference type="EMBL" id="CUS99090.1"/>
    </source>
</evidence>
<dbReference type="RefSeq" id="WP_092348258.1">
    <property type="nucleotide sequence ID" value="NZ_CZVW01000005.1"/>
</dbReference>
<sequence length="114" mass="13049">MKECVFCEIIAGKMPADFVYEDDEIVAFRDINPQAPVHILVVPRKHYSTLLDLKSEDTELAGKMILVANEVAKKFNIHNRGYRLVFNCNREAGQSIYHLHLHLLGGRIMMWPPG</sequence>
<evidence type="ECO:0000256" key="1">
    <source>
        <dbReference type="PIRSR" id="PIRSR601310-1"/>
    </source>
</evidence>
<name>A0A0P1MTZ4_9BACT</name>
<dbReference type="GO" id="GO:0003824">
    <property type="term" value="F:catalytic activity"/>
    <property type="evidence" value="ECO:0007669"/>
    <property type="project" value="InterPro"/>
</dbReference>
<protein>
    <submittedName>
        <fullName evidence="5">Histidine triad (HIT) family protein</fullName>
    </submittedName>
</protein>
<reference evidence="6" key="1">
    <citation type="submission" date="2015-11" db="EMBL/GenBank/DDBJ databases">
        <authorList>
            <person name="Varghese N."/>
        </authorList>
    </citation>
    <scope>NUCLEOTIDE SEQUENCE [LARGE SCALE GENOMIC DNA]</scope>
    <source>
        <strain evidence="6">JGI-23</strain>
    </source>
</reference>
<proteinExistence type="predicted"/>
<organism evidence="5 6">
    <name type="scientific">Candidatus Chryseopegocella kryptomonas</name>
    <dbReference type="NCBI Taxonomy" id="1633643"/>
    <lineage>
        <taxon>Bacteria</taxon>
        <taxon>Pseudomonadati</taxon>
        <taxon>Candidatus Kryptoniota</taxon>
        <taxon>Candidatus Chryseopegocella</taxon>
    </lineage>
</organism>
<dbReference type="InterPro" id="IPR011146">
    <property type="entry name" value="HIT-like"/>
</dbReference>
<gene>
    <name evidence="5" type="ORF">JGI23_00601</name>
</gene>
<dbReference type="Pfam" id="PF01230">
    <property type="entry name" value="HIT"/>
    <property type="match status" value="1"/>
</dbReference>
<feature type="domain" description="HIT" evidence="4">
    <location>
        <begin position="5"/>
        <end position="114"/>
    </location>
</feature>
<dbReference type="Proteomes" id="UP000199197">
    <property type="component" value="Unassembled WGS sequence"/>
</dbReference>
<dbReference type="EMBL" id="CZVW01000005">
    <property type="protein sequence ID" value="CUS99090.1"/>
    <property type="molecule type" value="Genomic_DNA"/>
</dbReference>
<evidence type="ECO:0000259" key="4">
    <source>
        <dbReference type="PROSITE" id="PS51084"/>
    </source>
</evidence>
<evidence type="ECO:0000313" key="6">
    <source>
        <dbReference type="Proteomes" id="UP000199197"/>
    </source>
</evidence>
<dbReference type="Gene3D" id="3.30.428.10">
    <property type="entry name" value="HIT-like"/>
    <property type="match status" value="1"/>
</dbReference>
<dbReference type="InterPro" id="IPR019808">
    <property type="entry name" value="Histidine_triad_CS"/>
</dbReference>
<dbReference type="PANTHER" id="PTHR23089">
    <property type="entry name" value="HISTIDINE TRIAD HIT PROTEIN"/>
    <property type="match status" value="1"/>
</dbReference>
<dbReference type="OrthoDB" id="9784774at2"/>
<evidence type="ECO:0000256" key="3">
    <source>
        <dbReference type="PROSITE-ProRule" id="PRU00464"/>
    </source>
</evidence>
<dbReference type="InterPro" id="IPR036265">
    <property type="entry name" value="HIT-like_sf"/>
</dbReference>
<keyword evidence="6" id="KW-1185">Reference proteome</keyword>
<dbReference type="InterPro" id="IPR001310">
    <property type="entry name" value="Histidine_triad_HIT"/>
</dbReference>
<dbReference type="SUPFAM" id="SSF54197">
    <property type="entry name" value="HIT-like"/>
    <property type="match status" value="1"/>
</dbReference>
<accession>A0A0P1MTZ4</accession>
<feature type="active site" description="Tele-AMP-histidine intermediate" evidence="1">
    <location>
        <position position="100"/>
    </location>
</feature>
<dbReference type="AlphaFoldDB" id="A0A0P1MTZ4"/>
<feature type="short sequence motif" description="Histidine triad motif" evidence="2 3">
    <location>
        <begin position="98"/>
        <end position="102"/>
    </location>
</feature>